<gene>
    <name evidence="2" type="ORF">RM520_11955</name>
</gene>
<feature type="domain" description="Serine aminopeptidase S33" evidence="1">
    <location>
        <begin position="78"/>
        <end position="180"/>
    </location>
</feature>
<dbReference type="InterPro" id="IPR029058">
    <property type="entry name" value="AB_hydrolase_fold"/>
</dbReference>
<evidence type="ECO:0000313" key="3">
    <source>
        <dbReference type="Proteomes" id="UP001250662"/>
    </source>
</evidence>
<comment type="caution">
    <text evidence="2">The sequence shown here is derived from an EMBL/GenBank/DDBJ whole genome shotgun (WGS) entry which is preliminary data.</text>
</comment>
<keyword evidence="2" id="KW-0378">Hydrolase</keyword>
<accession>A0ABU3BJJ6</accession>
<dbReference type="Proteomes" id="UP001250662">
    <property type="component" value="Unassembled WGS sequence"/>
</dbReference>
<dbReference type="InterPro" id="IPR022742">
    <property type="entry name" value="Hydrolase_4"/>
</dbReference>
<organism evidence="2 3">
    <name type="scientific">Croceitalea vernalis</name>
    <dbReference type="NCBI Taxonomy" id="3075599"/>
    <lineage>
        <taxon>Bacteria</taxon>
        <taxon>Pseudomonadati</taxon>
        <taxon>Bacteroidota</taxon>
        <taxon>Flavobacteriia</taxon>
        <taxon>Flavobacteriales</taxon>
        <taxon>Flavobacteriaceae</taxon>
        <taxon>Croceitalea</taxon>
    </lineage>
</organism>
<name>A0ABU3BJJ6_9FLAO</name>
<dbReference type="PANTHER" id="PTHR46438">
    <property type="entry name" value="ALPHA/BETA-HYDROLASES SUPERFAMILY PROTEIN"/>
    <property type="match status" value="1"/>
</dbReference>
<dbReference type="RefSeq" id="WP_311385913.1">
    <property type="nucleotide sequence ID" value="NZ_JAVRHU010000003.1"/>
</dbReference>
<dbReference type="SUPFAM" id="SSF53474">
    <property type="entry name" value="alpha/beta-Hydrolases"/>
    <property type="match status" value="1"/>
</dbReference>
<dbReference type="GO" id="GO:0016787">
    <property type="term" value="F:hydrolase activity"/>
    <property type="evidence" value="ECO:0007669"/>
    <property type="project" value="UniProtKB-KW"/>
</dbReference>
<proteinExistence type="predicted"/>
<dbReference type="Gene3D" id="3.40.50.1820">
    <property type="entry name" value="alpha/beta hydrolase"/>
    <property type="match status" value="1"/>
</dbReference>
<sequence length="279" mass="32032">MKKILTKFIPLAYGRLFNIIVLFNPKAAAVKAFDIFCTIRKGKILPHQKDFLDSAKLALEIVGEHKVQTYQWSGTGETVLLMHGWESNTFRWRNLITKLKKHNYNIIALDAPAHGYSTGNRLHVPLYSQASRHMLDTYKPKYVVAHSVGGMTILFDHFKNQESSVEKIITIGAPCEFSQFMDHYQGLLKFNNNVREAMDIRLKEWLGFHFHEFSSARFVANNTKKGLLFHDEDDLQVPFSASKKVHEHWKGSELIATKGFGHSMHQESVNEQIIAFLKS</sequence>
<dbReference type="EMBL" id="JAVRHU010000003">
    <property type="protein sequence ID" value="MDT0622342.1"/>
    <property type="molecule type" value="Genomic_DNA"/>
</dbReference>
<protein>
    <submittedName>
        <fullName evidence="2">Alpha/beta hydrolase</fullName>
    </submittedName>
</protein>
<keyword evidence="3" id="KW-1185">Reference proteome</keyword>
<reference evidence="2 3" key="1">
    <citation type="submission" date="2023-09" db="EMBL/GenBank/DDBJ databases">
        <authorList>
            <person name="Rey-Velasco X."/>
        </authorList>
    </citation>
    <scope>NUCLEOTIDE SEQUENCE [LARGE SCALE GENOMIC DNA]</scope>
    <source>
        <strain evidence="2 3">P007</strain>
    </source>
</reference>
<dbReference type="Pfam" id="PF12146">
    <property type="entry name" value="Hydrolase_4"/>
    <property type="match status" value="1"/>
</dbReference>
<evidence type="ECO:0000259" key="1">
    <source>
        <dbReference type="Pfam" id="PF12146"/>
    </source>
</evidence>
<evidence type="ECO:0000313" key="2">
    <source>
        <dbReference type="EMBL" id="MDT0622342.1"/>
    </source>
</evidence>